<evidence type="ECO:0000313" key="5">
    <source>
        <dbReference type="Proteomes" id="UP000014197"/>
    </source>
</evidence>
<dbReference type="EMBL" id="AJAR01000010">
    <property type="protein sequence ID" value="EOH99724.1"/>
    <property type="molecule type" value="Genomic_DNA"/>
</dbReference>
<evidence type="ECO:0000313" key="3">
    <source>
        <dbReference type="EMBL" id="EOT62536.1"/>
    </source>
</evidence>
<dbReference type="GO" id="GO:0004672">
    <property type="term" value="F:protein kinase activity"/>
    <property type="evidence" value="ECO:0007669"/>
    <property type="project" value="InterPro"/>
</dbReference>
<organism evidence="2 4">
    <name type="scientific">Enterococcus haemoperoxidus ATCC BAA-382</name>
    <dbReference type="NCBI Taxonomy" id="1158608"/>
    <lineage>
        <taxon>Bacteria</taxon>
        <taxon>Bacillati</taxon>
        <taxon>Bacillota</taxon>
        <taxon>Bacilli</taxon>
        <taxon>Lactobacillales</taxon>
        <taxon>Enterococcaceae</taxon>
        <taxon>Enterococcus</taxon>
    </lineage>
</organism>
<dbReference type="InterPro" id="IPR058053">
    <property type="entry name" value="RamC_C"/>
</dbReference>
<dbReference type="InterPro" id="IPR007822">
    <property type="entry name" value="LANC-like"/>
</dbReference>
<keyword evidence="5" id="KW-1185">Reference proteome</keyword>
<accession>R2THX8</accession>
<proteinExistence type="predicted"/>
<gene>
    <name evidence="3" type="ORF">I583_01536</name>
    <name evidence="2" type="ORF">UAW_00877</name>
</gene>
<evidence type="ECO:0000259" key="1">
    <source>
        <dbReference type="PROSITE" id="PS50011"/>
    </source>
</evidence>
<dbReference type="CDD" id="cd04791">
    <property type="entry name" value="LanC_SerThrkinase"/>
    <property type="match status" value="1"/>
</dbReference>
<dbReference type="InterPro" id="IPR000719">
    <property type="entry name" value="Prot_kinase_dom"/>
</dbReference>
<dbReference type="Proteomes" id="UP000014197">
    <property type="component" value="Unassembled WGS sequence"/>
</dbReference>
<dbReference type="Gene3D" id="1.10.510.10">
    <property type="entry name" value="Transferase(Phosphotransferase) domain 1"/>
    <property type="match status" value="1"/>
</dbReference>
<dbReference type="InterPro" id="IPR057929">
    <property type="entry name" value="RamC_N"/>
</dbReference>
<protein>
    <recommendedName>
        <fullName evidence="1">Protein kinase domain-containing protein</fullName>
    </recommendedName>
</protein>
<dbReference type="GO" id="GO:0005524">
    <property type="term" value="F:ATP binding"/>
    <property type="evidence" value="ECO:0007669"/>
    <property type="project" value="InterPro"/>
</dbReference>
<reference evidence="3 5" key="2">
    <citation type="submission" date="2013-03" db="EMBL/GenBank/DDBJ databases">
        <title>The Genome Sequence of Enterococcus haemoperoxidus BAA-382 (PacBio/Illumina hybrid assembly).</title>
        <authorList>
            <consortium name="The Broad Institute Genomics Platform"/>
            <consortium name="The Broad Institute Genome Sequencing Center for Infectious Disease"/>
            <person name="Earl A."/>
            <person name="Russ C."/>
            <person name="Gilmore M."/>
            <person name="Surin D."/>
            <person name="Walker B."/>
            <person name="Young S."/>
            <person name="Zeng Q."/>
            <person name="Gargeya S."/>
            <person name="Fitzgerald M."/>
            <person name="Haas B."/>
            <person name="Abouelleil A."/>
            <person name="Allen A.W."/>
            <person name="Alvarado L."/>
            <person name="Arachchi H.M."/>
            <person name="Berlin A.M."/>
            <person name="Chapman S.B."/>
            <person name="Gainer-Dewar J."/>
            <person name="Goldberg J."/>
            <person name="Griggs A."/>
            <person name="Gujja S."/>
            <person name="Hansen M."/>
            <person name="Howarth C."/>
            <person name="Imamovic A."/>
            <person name="Ireland A."/>
            <person name="Larimer J."/>
            <person name="McCowan C."/>
            <person name="Murphy C."/>
            <person name="Pearson M."/>
            <person name="Poon T.W."/>
            <person name="Priest M."/>
            <person name="Roberts A."/>
            <person name="Saif S."/>
            <person name="Shea T."/>
            <person name="Sisk P."/>
            <person name="Sykes S."/>
            <person name="Wortman J."/>
            <person name="Nusbaum C."/>
            <person name="Birren B."/>
        </authorList>
    </citation>
    <scope>NUCLEOTIDE SEQUENCE [LARGE SCALE GENOMIC DNA]</scope>
    <source>
        <strain evidence="3 5">ATCC BAA-382</strain>
    </source>
</reference>
<dbReference type="Pfam" id="PF25816">
    <property type="entry name" value="RamC_N"/>
    <property type="match status" value="1"/>
</dbReference>
<comment type="caution">
    <text evidence="2">The sequence shown here is derived from an EMBL/GenBank/DDBJ whole genome shotgun (WGS) entry which is preliminary data.</text>
</comment>
<name>R2THX8_9ENTE</name>
<feature type="domain" description="Protein kinase" evidence="1">
    <location>
        <begin position="219"/>
        <end position="575"/>
    </location>
</feature>
<dbReference type="SMART" id="SM01260">
    <property type="entry name" value="LANC_like"/>
    <property type="match status" value="1"/>
</dbReference>
<dbReference type="PATRIC" id="fig|1158608.3.peg.857"/>
<dbReference type="Proteomes" id="UP000013858">
    <property type="component" value="Unassembled WGS sequence"/>
</dbReference>
<dbReference type="InterPro" id="IPR053524">
    <property type="entry name" value="Aerial_hyphae_peptide-synth"/>
</dbReference>
<dbReference type="PROSITE" id="PS50011">
    <property type="entry name" value="PROTEIN_KINASE_DOM"/>
    <property type="match status" value="1"/>
</dbReference>
<dbReference type="SUPFAM" id="SSF158745">
    <property type="entry name" value="LanC-like"/>
    <property type="match status" value="1"/>
</dbReference>
<reference evidence="2 4" key="1">
    <citation type="submission" date="2013-02" db="EMBL/GenBank/DDBJ databases">
        <title>The Genome Sequence of Enterococcus haemoperoxidus BAA-382.</title>
        <authorList>
            <consortium name="The Broad Institute Genome Sequencing Platform"/>
            <consortium name="The Broad Institute Genome Sequencing Center for Infectious Disease"/>
            <person name="Earl A.M."/>
            <person name="Gilmore M.S."/>
            <person name="Lebreton F."/>
            <person name="Walker B."/>
            <person name="Young S.K."/>
            <person name="Zeng Q."/>
            <person name="Gargeya S."/>
            <person name="Fitzgerald M."/>
            <person name="Haas B."/>
            <person name="Abouelleil A."/>
            <person name="Alvarado L."/>
            <person name="Arachchi H.M."/>
            <person name="Berlin A.M."/>
            <person name="Chapman S.B."/>
            <person name="Dewar J."/>
            <person name="Goldberg J."/>
            <person name="Griggs A."/>
            <person name="Gujja S."/>
            <person name="Hansen M."/>
            <person name="Howarth C."/>
            <person name="Imamovic A."/>
            <person name="Larimer J."/>
            <person name="McCowan C."/>
            <person name="Murphy C."/>
            <person name="Neiman D."/>
            <person name="Pearson M."/>
            <person name="Priest M."/>
            <person name="Roberts A."/>
            <person name="Saif S."/>
            <person name="Shea T."/>
            <person name="Sisk P."/>
            <person name="Sykes S."/>
            <person name="Wortman J."/>
            <person name="Nusbaum C."/>
            <person name="Birren B."/>
        </authorList>
    </citation>
    <scope>NUCLEOTIDE SEQUENCE [LARGE SCALE GENOMIC DNA]</scope>
    <source>
        <strain evidence="2 4">ATCC BAA-382</strain>
    </source>
</reference>
<dbReference type="InterPro" id="IPR011009">
    <property type="entry name" value="Kinase-like_dom_sf"/>
</dbReference>
<dbReference type="NCBIfam" id="NF038151">
    <property type="entry name" value="lanthi_synth_III"/>
    <property type="match status" value="1"/>
</dbReference>
<dbReference type="AlphaFoldDB" id="R2THX8"/>
<dbReference type="SMART" id="SM00220">
    <property type="entry name" value="S_TKc"/>
    <property type="match status" value="1"/>
</dbReference>
<dbReference type="STRING" id="155618.RV06_GL002038"/>
<evidence type="ECO:0000313" key="2">
    <source>
        <dbReference type="EMBL" id="EOH99724.1"/>
    </source>
</evidence>
<dbReference type="GO" id="GO:0031179">
    <property type="term" value="P:peptide modification"/>
    <property type="evidence" value="ECO:0007669"/>
    <property type="project" value="InterPro"/>
</dbReference>
<dbReference type="Pfam" id="PF00069">
    <property type="entry name" value="Pkinase"/>
    <property type="match status" value="1"/>
</dbReference>
<dbReference type="SUPFAM" id="SSF56112">
    <property type="entry name" value="Protein kinase-like (PK-like)"/>
    <property type="match status" value="1"/>
</dbReference>
<dbReference type="RefSeq" id="WP_010761086.1">
    <property type="nucleotide sequence ID" value="NZ_KB946315.1"/>
</dbReference>
<evidence type="ECO:0000313" key="4">
    <source>
        <dbReference type="Proteomes" id="UP000013858"/>
    </source>
</evidence>
<dbReference type="Pfam" id="PF05147">
    <property type="entry name" value="LANC_like"/>
    <property type="match status" value="1"/>
</dbReference>
<sequence length="876" mass="99475">MTSFNAYIEDPLFFRENNLSKDTSTTYSLPLPAGWHEIKSNKEWTTLLPLQKKIQRQGWKVHVSASLMDVEAILKKTAEVCFQNKVCFKHLATEKIFKIRNGKQINRGFSGKFITCYPDQAQLEMFLEALENKLSGFSGPYILSDKRWKKAPIYLRYGVFRDSYPDENMPTDSSKLKTSYGEVADQREAMFHLSEGIEVPKFLESWLHEEDTEEKNMPFRIKSAIQFSNCGGIYHAVLGDSKNEIILKEARPYTGIDHYGTYATERLAAEKKALEILSNVCGVPDYCWYGNVWEHQYLAMEKVEGVVLNRWVTGHYPFSTNKQMDYLQKIRKIVSQLVEIVETAHKSDVYHQDIYLSNIILTDDEQAVLIDWGEALFTNHSVPFHQVAAPGFRAWGKALTPEKIDWYGVLQVAHFLFYPLILQADLVYQFGEQTKRAGQQYFQTLGYKADEIDAYVKVLTELKKKVQTIEVTSANKVLQPYLSENNQSSAVSTMQTWGKQLLNGANSVMQMWQHDYDFRHFPVHYYGTRSKQGIAFSDLGIIWAYSKLENLLGDQGRLTETKQRIIAKSINDIQLTKQVQGGLFDGLAGTCWLLDQLGETEQATKYFNQFFKPMIQGCQNFNLYNGLAGILLTGSYFLSQRRLTDENTELLLIKLRQLARAYQVQPDQFFHAEQIGRLTNNPTEQTIGLFYGHAGLGWLFAEAYKLTKDDLLIDCLNLAIQTELTNYVVSQENTLQCKQQHRSLPYLATGSAGLGLLIAKNSEHITQANCAKQLPLYRALETNFSVFPGLFNGYSGLKLSQLLINGQLKLGDAEQISQSFVTGLQPHLIQIGTGLAIAGDNGTKITMDVFSGFAGVALTITNIIEDTFDFLPTLKK</sequence>
<dbReference type="Gene3D" id="1.50.10.20">
    <property type="match status" value="1"/>
</dbReference>
<dbReference type="EMBL" id="ASVY01000002">
    <property type="protein sequence ID" value="EOT62536.1"/>
    <property type="molecule type" value="Genomic_DNA"/>
</dbReference>
<dbReference type="OrthoDB" id="1492512at2"/>
<dbReference type="eggNOG" id="COG0515">
    <property type="taxonomic scope" value="Bacteria"/>
</dbReference>